<evidence type="ECO:0000313" key="9">
    <source>
        <dbReference type="Proteomes" id="UP000263900"/>
    </source>
</evidence>
<evidence type="ECO:0000313" key="8">
    <source>
        <dbReference type="EMBL" id="AXY75087.1"/>
    </source>
</evidence>
<comment type="subcellular location">
    <subcellularLocation>
        <location evidence="1">Cell membrane</location>
        <topology evidence="1">Multi-pass membrane protein</topology>
    </subcellularLocation>
</comment>
<dbReference type="GO" id="GO:0005886">
    <property type="term" value="C:plasma membrane"/>
    <property type="evidence" value="ECO:0007669"/>
    <property type="project" value="UniProtKB-SubCell"/>
</dbReference>
<evidence type="ECO:0000256" key="6">
    <source>
        <dbReference type="ARBA" id="ARBA00023136"/>
    </source>
</evidence>
<dbReference type="KEGG" id="pseg:D3H65_14345"/>
<dbReference type="AlphaFoldDB" id="A0A3B7MMX5"/>
<evidence type="ECO:0000256" key="2">
    <source>
        <dbReference type="ARBA" id="ARBA00006679"/>
    </source>
</evidence>
<sequence>MHSKNKSIIFEKTSNCMSKLLSTNYTSGAFNFGALILRLAMGGLLLPHGYDKLIHFAQYKTQFINFMGIGVTLSLALTVFAEFFCSLFVVLGLASRLAAIPPAIAMFVALWKGHNLDIFGKGEHAALFMFGFLVIVIIGPGKASVDGAMGK</sequence>
<evidence type="ECO:0000256" key="1">
    <source>
        <dbReference type="ARBA" id="ARBA00004651"/>
    </source>
</evidence>
<dbReference type="OrthoDB" id="9813193at2"/>
<evidence type="ECO:0000256" key="7">
    <source>
        <dbReference type="SAM" id="Phobius"/>
    </source>
</evidence>
<keyword evidence="9" id="KW-1185">Reference proteome</keyword>
<gene>
    <name evidence="8" type="ORF">D3H65_14345</name>
</gene>
<keyword evidence="3" id="KW-1003">Cell membrane</keyword>
<evidence type="ECO:0000256" key="5">
    <source>
        <dbReference type="ARBA" id="ARBA00022989"/>
    </source>
</evidence>
<name>A0A3B7MMX5_9BACT</name>
<keyword evidence="4 7" id="KW-0812">Transmembrane</keyword>
<reference evidence="8 9" key="1">
    <citation type="submission" date="2018-09" db="EMBL/GenBank/DDBJ databases">
        <title>Genome sequencing of strain 6GH32-13.</title>
        <authorList>
            <person name="Weon H.-Y."/>
            <person name="Heo J."/>
            <person name="Kwon S.-W."/>
        </authorList>
    </citation>
    <scope>NUCLEOTIDE SEQUENCE [LARGE SCALE GENOMIC DNA]</scope>
    <source>
        <strain evidence="8 9">5GH32-13</strain>
    </source>
</reference>
<evidence type="ECO:0000256" key="3">
    <source>
        <dbReference type="ARBA" id="ARBA00022475"/>
    </source>
</evidence>
<protein>
    <submittedName>
        <fullName evidence="8">DoxX family protein</fullName>
    </submittedName>
</protein>
<dbReference type="Pfam" id="PF07681">
    <property type="entry name" value="DoxX"/>
    <property type="match status" value="1"/>
</dbReference>
<feature type="transmembrane region" description="Helical" evidence="7">
    <location>
        <begin position="123"/>
        <end position="141"/>
    </location>
</feature>
<dbReference type="Proteomes" id="UP000263900">
    <property type="component" value="Chromosome"/>
</dbReference>
<dbReference type="EMBL" id="CP032157">
    <property type="protein sequence ID" value="AXY75087.1"/>
    <property type="molecule type" value="Genomic_DNA"/>
</dbReference>
<dbReference type="InterPro" id="IPR032808">
    <property type="entry name" value="DoxX"/>
</dbReference>
<keyword evidence="5 7" id="KW-1133">Transmembrane helix</keyword>
<organism evidence="8 9">
    <name type="scientific">Paraflavitalea soli</name>
    <dbReference type="NCBI Taxonomy" id="2315862"/>
    <lineage>
        <taxon>Bacteria</taxon>
        <taxon>Pseudomonadati</taxon>
        <taxon>Bacteroidota</taxon>
        <taxon>Chitinophagia</taxon>
        <taxon>Chitinophagales</taxon>
        <taxon>Chitinophagaceae</taxon>
        <taxon>Paraflavitalea</taxon>
    </lineage>
</organism>
<keyword evidence="6 7" id="KW-0472">Membrane</keyword>
<dbReference type="InterPro" id="IPR051907">
    <property type="entry name" value="DoxX-like_oxidoreductase"/>
</dbReference>
<feature type="transmembrane region" description="Helical" evidence="7">
    <location>
        <begin position="62"/>
        <end position="81"/>
    </location>
</feature>
<feature type="transmembrane region" description="Helical" evidence="7">
    <location>
        <begin position="87"/>
        <end position="111"/>
    </location>
</feature>
<feature type="transmembrane region" description="Helical" evidence="7">
    <location>
        <begin position="29"/>
        <end position="50"/>
    </location>
</feature>
<comment type="similarity">
    <text evidence="2">Belongs to the DoxX family.</text>
</comment>
<dbReference type="PANTHER" id="PTHR33452">
    <property type="entry name" value="OXIDOREDUCTASE CATD-RELATED"/>
    <property type="match status" value="1"/>
</dbReference>
<dbReference type="PANTHER" id="PTHR33452:SF1">
    <property type="entry name" value="INNER MEMBRANE PROTEIN YPHA-RELATED"/>
    <property type="match status" value="1"/>
</dbReference>
<accession>A0A3B7MMX5</accession>
<evidence type="ECO:0000256" key="4">
    <source>
        <dbReference type="ARBA" id="ARBA00022692"/>
    </source>
</evidence>
<proteinExistence type="inferred from homology"/>